<name>A0A511MA14_9NOCA</name>
<protein>
    <submittedName>
        <fullName evidence="1">Uncharacterized protein</fullName>
    </submittedName>
</protein>
<dbReference type="RefSeq" id="WP_147129607.1">
    <property type="nucleotide sequence ID" value="NZ_BJXA01000009.1"/>
</dbReference>
<sequence>MGTNTTHSLSSIAAEQRCDQYAEEFGLNAQLDPYLGTLYMHAGPESGIRVVSMPKSIGTLMRTRLLQLDIRAPVISHVSVTDACGHDRRWQFLATAAPEDAGLQRELAFSAVLLVHKVTAFLGLRISLPMPGDPRHIWIDPPVKDEIPLFRDLVDGIRHTFTTMGPS</sequence>
<comment type="caution">
    <text evidence="1">The sequence shown here is derived from an EMBL/GenBank/DDBJ whole genome shotgun (WGS) entry which is preliminary data.</text>
</comment>
<dbReference type="Proteomes" id="UP000321424">
    <property type="component" value="Unassembled WGS sequence"/>
</dbReference>
<reference evidence="1 2" key="1">
    <citation type="submission" date="2019-07" db="EMBL/GenBank/DDBJ databases">
        <title>Whole genome shotgun sequence of Nocardia ninae NBRC 108245.</title>
        <authorList>
            <person name="Hosoyama A."/>
            <person name="Uohara A."/>
            <person name="Ohji S."/>
            <person name="Ichikawa N."/>
        </authorList>
    </citation>
    <scope>NUCLEOTIDE SEQUENCE [LARGE SCALE GENOMIC DNA]</scope>
    <source>
        <strain evidence="1 2">NBRC 108245</strain>
    </source>
</reference>
<dbReference type="OrthoDB" id="4570544at2"/>
<evidence type="ECO:0000313" key="2">
    <source>
        <dbReference type="Proteomes" id="UP000321424"/>
    </source>
</evidence>
<gene>
    <name evidence="1" type="ORF">NN4_19890</name>
</gene>
<evidence type="ECO:0000313" key="1">
    <source>
        <dbReference type="EMBL" id="GEM37470.1"/>
    </source>
</evidence>
<organism evidence="1 2">
    <name type="scientific">Nocardia ninae NBRC 108245</name>
    <dbReference type="NCBI Taxonomy" id="1210091"/>
    <lineage>
        <taxon>Bacteria</taxon>
        <taxon>Bacillati</taxon>
        <taxon>Actinomycetota</taxon>
        <taxon>Actinomycetes</taxon>
        <taxon>Mycobacteriales</taxon>
        <taxon>Nocardiaceae</taxon>
        <taxon>Nocardia</taxon>
    </lineage>
</organism>
<dbReference type="AlphaFoldDB" id="A0A511MA14"/>
<keyword evidence="2" id="KW-1185">Reference proteome</keyword>
<proteinExistence type="predicted"/>
<accession>A0A511MA14</accession>
<dbReference type="EMBL" id="BJXA01000009">
    <property type="protein sequence ID" value="GEM37470.1"/>
    <property type="molecule type" value="Genomic_DNA"/>
</dbReference>